<dbReference type="EMBL" id="MDYL01000010">
    <property type="protein sequence ID" value="OQD74488.1"/>
    <property type="molecule type" value="Genomic_DNA"/>
</dbReference>
<evidence type="ECO:0008006" key="5">
    <source>
        <dbReference type="Google" id="ProtNLM"/>
    </source>
</evidence>
<sequence length="338" mass="37266">MQFFFPRKHRHYKATLYLMVVELPITVVILTLTGIASHNLYRSLLWQDGADNGFNSAPDEALYAAANYRPYTAPMVWSGFLTNYELVIGVLSIFLLIVKFPLHCMHLFYPPVAATIHGGGMILYMVSAAYQGGSDMSDPKHPQSGPPWYITKSCSVAAHKSNIGYCEQAKALFAISIVLILLYFVELCVSIHSCFITPEEREEILEQREEKKIEKEFEEEILKSPSMIPLTPGPMSPGHMIPGFMPQRGMVPRTPGFPPAAAMGHIKNGSPVSPFTPRTLGFNRLGGGNGSTSSDLPLRDSPSMPTSQMPAQITTTEIRTGTASPMYFPPPPKKASKN</sequence>
<keyword evidence="2" id="KW-0472">Membrane</keyword>
<comment type="caution">
    <text evidence="3">The sequence shown here is derived from an EMBL/GenBank/DDBJ whole genome shotgun (WGS) entry which is preliminary data.</text>
</comment>
<keyword evidence="2" id="KW-0812">Transmembrane</keyword>
<organism evidence="3 4">
    <name type="scientific">Penicillium decumbens</name>
    <dbReference type="NCBI Taxonomy" id="69771"/>
    <lineage>
        <taxon>Eukaryota</taxon>
        <taxon>Fungi</taxon>
        <taxon>Dikarya</taxon>
        <taxon>Ascomycota</taxon>
        <taxon>Pezizomycotina</taxon>
        <taxon>Eurotiomycetes</taxon>
        <taxon>Eurotiomycetidae</taxon>
        <taxon>Eurotiales</taxon>
        <taxon>Aspergillaceae</taxon>
        <taxon>Penicillium</taxon>
    </lineage>
</organism>
<feature type="transmembrane region" description="Helical" evidence="2">
    <location>
        <begin position="107"/>
        <end position="130"/>
    </location>
</feature>
<evidence type="ECO:0000313" key="3">
    <source>
        <dbReference type="EMBL" id="OQD74488.1"/>
    </source>
</evidence>
<keyword evidence="2" id="KW-1133">Transmembrane helix</keyword>
<feature type="region of interest" description="Disordered" evidence="1">
    <location>
        <begin position="282"/>
        <end position="338"/>
    </location>
</feature>
<proteinExistence type="predicted"/>
<feature type="transmembrane region" description="Helical" evidence="2">
    <location>
        <begin position="171"/>
        <end position="191"/>
    </location>
</feature>
<gene>
    <name evidence="3" type="ORF">PENDEC_c010G05417</name>
</gene>
<name>A0A1V6PBT2_PENDC</name>
<dbReference type="STRING" id="69771.A0A1V6PBT2"/>
<dbReference type="OrthoDB" id="5352400at2759"/>
<feature type="transmembrane region" description="Helical" evidence="2">
    <location>
        <begin position="16"/>
        <end position="36"/>
    </location>
</feature>
<accession>A0A1V6PBT2</accession>
<reference evidence="4" key="1">
    <citation type="journal article" date="2017" name="Nat. Microbiol.">
        <title>Global analysis of biosynthetic gene clusters reveals vast potential of secondary metabolite production in Penicillium species.</title>
        <authorList>
            <person name="Nielsen J.C."/>
            <person name="Grijseels S."/>
            <person name="Prigent S."/>
            <person name="Ji B."/>
            <person name="Dainat J."/>
            <person name="Nielsen K.F."/>
            <person name="Frisvad J.C."/>
            <person name="Workman M."/>
            <person name="Nielsen J."/>
        </authorList>
    </citation>
    <scope>NUCLEOTIDE SEQUENCE [LARGE SCALE GENOMIC DNA]</scope>
    <source>
        <strain evidence="4">IBT 11843</strain>
    </source>
</reference>
<evidence type="ECO:0000313" key="4">
    <source>
        <dbReference type="Proteomes" id="UP000191522"/>
    </source>
</evidence>
<dbReference type="OMA" id="IASHNLY"/>
<dbReference type="Proteomes" id="UP000191522">
    <property type="component" value="Unassembled WGS sequence"/>
</dbReference>
<dbReference type="AlphaFoldDB" id="A0A1V6PBT2"/>
<protein>
    <recommendedName>
        <fullName evidence="5">MARVEL domain-containing protein</fullName>
    </recommendedName>
</protein>
<evidence type="ECO:0000256" key="2">
    <source>
        <dbReference type="SAM" id="Phobius"/>
    </source>
</evidence>
<feature type="transmembrane region" description="Helical" evidence="2">
    <location>
        <begin position="76"/>
        <end position="98"/>
    </location>
</feature>
<feature type="compositionally biased region" description="Pro residues" evidence="1">
    <location>
        <begin position="327"/>
        <end position="338"/>
    </location>
</feature>
<evidence type="ECO:0000256" key="1">
    <source>
        <dbReference type="SAM" id="MobiDB-lite"/>
    </source>
</evidence>
<feature type="compositionally biased region" description="Polar residues" evidence="1">
    <location>
        <begin position="303"/>
        <end position="323"/>
    </location>
</feature>
<keyword evidence="4" id="KW-1185">Reference proteome</keyword>